<evidence type="ECO:0000313" key="4">
    <source>
        <dbReference type="Proteomes" id="UP001219518"/>
    </source>
</evidence>
<organism evidence="3 4">
    <name type="scientific">Frankliniella fusca</name>
    <dbReference type="NCBI Taxonomy" id="407009"/>
    <lineage>
        <taxon>Eukaryota</taxon>
        <taxon>Metazoa</taxon>
        <taxon>Ecdysozoa</taxon>
        <taxon>Arthropoda</taxon>
        <taxon>Hexapoda</taxon>
        <taxon>Insecta</taxon>
        <taxon>Pterygota</taxon>
        <taxon>Neoptera</taxon>
        <taxon>Paraneoptera</taxon>
        <taxon>Thysanoptera</taxon>
        <taxon>Terebrantia</taxon>
        <taxon>Thripoidea</taxon>
        <taxon>Thripidae</taxon>
        <taxon>Frankliniella</taxon>
    </lineage>
</organism>
<keyword evidence="4" id="KW-1185">Reference proteome</keyword>
<feature type="transmembrane region" description="Helical" evidence="2">
    <location>
        <begin position="149"/>
        <end position="173"/>
    </location>
</feature>
<dbReference type="AlphaFoldDB" id="A0AAE1GUX6"/>
<evidence type="ECO:0000256" key="2">
    <source>
        <dbReference type="SAM" id="Phobius"/>
    </source>
</evidence>
<comment type="caution">
    <text evidence="3">The sequence shown here is derived from an EMBL/GenBank/DDBJ whole genome shotgun (WGS) entry which is preliminary data.</text>
</comment>
<reference evidence="3" key="1">
    <citation type="submission" date="2021-07" db="EMBL/GenBank/DDBJ databases">
        <authorList>
            <person name="Catto M.A."/>
            <person name="Jacobson A."/>
            <person name="Kennedy G."/>
            <person name="Labadie P."/>
            <person name="Hunt B.G."/>
            <person name="Srinivasan R."/>
        </authorList>
    </citation>
    <scope>NUCLEOTIDE SEQUENCE</scope>
    <source>
        <strain evidence="3">PL_HMW_Pooled</strain>
        <tissue evidence="3">Head</tissue>
    </source>
</reference>
<feature type="compositionally biased region" description="Basic and acidic residues" evidence="1">
    <location>
        <begin position="109"/>
        <end position="120"/>
    </location>
</feature>
<accession>A0AAE1GUX6</accession>
<dbReference type="Proteomes" id="UP001219518">
    <property type="component" value="Unassembled WGS sequence"/>
</dbReference>
<feature type="region of interest" description="Disordered" evidence="1">
    <location>
        <begin position="1"/>
        <end position="49"/>
    </location>
</feature>
<proteinExistence type="predicted"/>
<reference evidence="3" key="2">
    <citation type="journal article" date="2023" name="BMC Genomics">
        <title>Pest status, molecular evolution, and epigenetic factors derived from the genome assembly of Frankliniella fusca, a thysanopteran phytovirus vector.</title>
        <authorList>
            <person name="Catto M.A."/>
            <person name="Labadie P.E."/>
            <person name="Jacobson A.L."/>
            <person name="Kennedy G.G."/>
            <person name="Srinivasan R."/>
            <person name="Hunt B.G."/>
        </authorList>
    </citation>
    <scope>NUCLEOTIDE SEQUENCE</scope>
    <source>
        <strain evidence="3">PL_HMW_Pooled</strain>
    </source>
</reference>
<dbReference type="EMBL" id="JAHWGI010000098">
    <property type="protein sequence ID" value="KAK3909338.1"/>
    <property type="molecule type" value="Genomic_DNA"/>
</dbReference>
<gene>
    <name evidence="3" type="ORF">KUF71_019393</name>
</gene>
<keyword evidence="2" id="KW-0812">Transmembrane</keyword>
<evidence type="ECO:0000313" key="3">
    <source>
        <dbReference type="EMBL" id="KAK3909338.1"/>
    </source>
</evidence>
<keyword evidence="2" id="KW-1133">Transmembrane helix</keyword>
<feature type="non-terminal residue" evidence="3">
    <location>
        <position position="179"/>
    </location>
</feature>
<evidence type="ECO:0000256" key="1">
    <source>
        <dbReference type="SAM" id="MobiDB-lite"/>
    </source>
</evidence>
<keyword evidence="3" id="KW-0675">Receptor</keyword>
<name>A0AAE1GUX6_9NEOP</name>
<feature type="region of interest" description="Disordered" evidence="1">
    <location>
        <begin position="93"/>
        <end position="123"/>
    </location>
</feature>
<protein>
    <submittedName>
        <fullName evidence="3">Tumor necrosis factor receptor superfamily member 16</fullName>
    </submittedName>
</protein>
<keyword evidence="2" id="KW-0472">Membrane</keyword>
<sequence>TVLSTVRWNHDRPRVRNGGKNSNPSGGRLERFREPARAGSRHGRPPPRQRQIATLVATRQVSRSPPSSPLGTHRHFRRQTRRFVATVATEIATSGKPGVSDGPPPDDSVIARHEPSRSEPEFPPSTCVRKMTVLYVSGSTSLLFSSDLLIWKGVTFGYCSVLYANIIGIIEYYRYYRIL</sequence>